<sequence length="63" mass="7117">MKSTYLLKVPMVTTESGLQYKDIKVGGGPSPPVGFQVCKFLWLVYNTRRSTMSSLNVHPLWKT</sequence>
<proteinExistence type="predicted"/>
<evidence type="ECO:0000313" key="1">
    <source>
        <dbReference type="EMBL" id="MBX08576.1"/>
    </source>
</evidence>
<dbReference type="EMBL" id="GGEC01028092">
    <property type="protein sequence ID" value="MBX08576.1"/>
    <property type="molecule type" value="Transcribed_RNA"/>
</dbReference>
<protein>
    <submittedName>
        <fullName evidence="1">Uncharacterized protein</fullName>
    </submittedName>
</protein>
<dbReference type="AlphaFoldDB" id="A0A2P2KS68"/>
<name>A0A2P2KS68_RHIMU</name>
<accession>A0A2P2KS68</accession>
<organism evidence="1">
    <name type="scientific">Rhizophora mucronata</name>
    <name type="common">Asiatic mangrove</name>
    <dbReference type="NCBI Taxonomy" id="61149"/>
    <lineage>
        <taxon>Eukaryota</taxon>
        <taxon>Viridiplantae</taxon>
        <taxon>Streptophyta</taxon>
        <taxon>Embryophyta</taxon>
        <taxon>Tracheophyta</taxon>
        <taxon>Spermatophyta</taxon>
        <taxon>Magnoliopsida</taxon>
        <taxon>eudicotyledons</taxon>
        <taxon>Gunneridae</taxon>
        <taxon>Pentapetalae</taxon>
        <taxon>rosids</taxon>
        <taxon>fabids</taxon>
        <taxon>Malpighiales</taxon>
        <taxon>Rhizophoraceae</taxon>
        <taxon>Rhizophora</taxon>
    </lineage>
</organism>
<reference evidence="1" key="1">
    <citation type="submission" date="2018-02" db="EMBL/GenBank/DDBJ databases">
        <title>Rhizophora mucronata_Transcriptome.</title>
        <authorList>
            <person name="Meera S.P."/>
            <person name="Sreeshan A."/>
            <person name="Augustine A."/>
        </authorList>
    </citation>
    <scope>NUCLEOTIDE SEQUENCE</scope>
    <source>
        <tissue evidence="1">Leaf</tissue>
    </source>
</reference>